<name>A0A4P9ZR37_9FUNG</name>
<proteinExistence type="predicted"/>
<evidence type="ECO:0000256" key="1">
    <source>
        <dbReference type="SAM" id="Phobius"/>
    </source>
</evidence>
<dbReference type="Proteomes" id="UP000268162">
    <property type="component" value="Unassembled WGS sequence"/>
</dbReference>
<protein>
    <recommendedName>
        <fullName evidence="4">Oligosaccaryltransferase-domain-containing protein</fullName>
    </recommendedName>
</protein>
<reference evidence="3" key="1">
    <citation type="journal article" date="2018" name="Nat. Microbiol.">
        <title>Leveraging single-cell genomics to expand the fungal tree of life.</title>
        <authorList>
            <person name="Ahrendt S.R."/>
            <person name="Quandt C.A."/>
            <person name="Ciobanu D."/>
            <person name="Clum A."/>
            <person name="Salamov A."/>
            <person name="Andreopoulos B."/>
            <person name="Cheng J.F."/>
            <person name="Woyke T."/>
            <person name="Pelin A."/>
            <person name="Henrissat B."/>
            <person name="Reynolds N.K."/>
            <person name="Benny G.L."/>
            <person name="Smith M.E."/>
            <person name="James T.Y."/>
            <person name="Grigoriev I.V."/>
        </authorList>
    </citation>
    <scope>NUCLEOTIDE SEQUENCE [LARGE SCALE GENOMIC DNA]</scope>
    <source>
        <strain evidence="3">RSA 468</strain>
    </source>
</reference>
<keyword evidence="1" id="KW-1133">Transmembrane helix</keyword>
<evidence type="ECO:0000313" key="3">
    <source>
        <dbReference type="Proteomes" id="UP000268162"/>
    </source>
</evidence>
<evidence type="ECO:0000313" key="2">
    <source>
        <dbReference type="EMBL" id="RKP35201.1"/>
    </source>
</evidence>
<feature type="transmembrane region" description="Helical" evidence="1">
    <location>
        <begin position="20"/>
        <end position="38"/>
    </location>
</feature>
<keyword evidence="3" id="KW-1185">Reference proteome</keyword>
<dbReference type="AlphaFoldDB" id="A0A4P9ZR37"/>
<keyword evidence="1" id="KW-0812">Transmembrane</keyword>
<dbReference type="EMBL" id="ML002933">
    <property type="protein sequence ID" value="RKP35201.1"/>
    <property type="molecule type" value="Genomic_DNA"/>
</dbReference>
<keyword evidence="1" id="KW-0472">Membrane</keyword>
<gene>
    <name evidence="2" type="ORF">BJ085DRAFT_35872</name>
</gene>
<evidence type="ECO:0008006" key="4">
    <source>
        <dbReference type="Google" id="ProtNLM"/>
    </source>
</evidence>
<accession>A0A4P9ZR37</accession>
<sequence>MSPPAAVSTTMITDTQLTAAINIASVLVIALIFVYGVMANGDIQPSEEHAKQN</sequence>
<organism evidence="2 3">
    <name type="scientific">Dimargaris cristalligena</name>
    <dbReference type="NCBI Taxonomy" id="215637"/>
    <lineage>
        <taxon>Eukaryota</taxon>
        <taxon>Fungi</taxon>
        <taxon>Fungi incertae sedis</taxon>
        <taxon>Zoopagomycota</taxon>
        <taxon>Kickxellomycotina</taxon>
        <taxon>Dimargaritomycetes</taxon>
        <taxon>Dimargaritales</taxon>
        <taxon>Dimargaritaceae</taxon>
        <taxon>Dimargaris</taxon>
    </lineage>
</organism>